<dbReference type="PANTHER" id="PTHR24321:SF8">
    <property type="entry name" value="ESTRADIOL 17-BETA-DEHYDROGENASE 8-RELATED"/>
    <property type="match status" value="1"/>
</dbReference>
<accession>A0A964T236</accession>
<dbReference type="SMART" id="SM00822">
    <property type="entry name" value="PKS_KR"/>
    <property type="match status" value="1"/>
</dbReference>
<dbReference type="OrthoDB" id="198783at2"/>
<sequence>MSEMKDRRIAVVGGCGGLGRALVADLHSKGARVFVLDLPASIATHPVPEGVAALPVDATDPDAVKGAFATIGEAVPALDGMVNLAGFVGASCLLMEMPLPLWEEVVRGNLTAAFVTTQAAVPLLRKGDMPSIVHTSSGLTRTPRPGYAHYSAAKDGVNAFVRSAALELAPGIRVNSVAPGAVETAFFRGGTGRSDESGTSDLDVERYVPTVPLKRMAYPDDVVGPIEFLLGPGSGYLTGQIIWVTGGRLMP</sequence>
<name>A0A964T236_9HYPH</name>
<evidence type="ECO:0000256" key="3">
    <source>
        <dbReference type="ARBA" id="ARBA00023027"/>
    </source>
</evidence>
<evidence type="ECO:0000259" key="4">
    <source>
        <dbReference type="SMART" id="SM00822"/>
    </source>
</evidence>
<keyword evidence="3" id="KW-0520">NAD</keyword>
<evidence type="ECO:0000313" key="5">
    <source>
        <dbReference type="EMBL" id="MYZ46529.1"/>
    </source>
</evidence>
<dbReference type="InterPro" id="IPR057326">
    <property type="entry name" value="KR_dom"/>
</dbReference>
<dbReference type="PRINTS" id="PR00081">
    <property type="entry name" value="GDHRDH"/>
</dbReference>
<comment type="caution">
    <text evidence="5">The sequence shown here is derived from an EMBL/GenBank/DDBJ whole genome shotgun (WGS) entry which is preliminary data.</text>
</comment>
<dbReference type="PANTHER" id="PTHR24321">
    <property type="entry name" value="DEHYDROGENASES, SHORT CHAIN"/>
    <property type="match status" value="1"/>
</dbReference>
<dbReference type="CDD" id="cd05233">
    <property type="entry name" value="SDR_c"/>
    <property type="match status" value="1"/>
</dbReference>
<evidence type="ECO:0000256" key="1">
    <source>
        <dbReference type="ARBA" id="ARBA00006484"/>
    </source>
</evidence>
<dbReference type="InterPro" id="IPR002347">
    <property type="entry name" value="SDR_fam"/>
</dbReference>
<dbReference type="EMBL" id="SPKJ01000004">
    <property type="protein sequence ID" value="MYZ46529.1"/>
    <property type="molecule type" value="Genomic_DNA"/>
</dbReference>
<proteinExistence type="inferred from homology"/>
<dbReference type="AlphaFoldDB" id="A0A964T236"/>
<dbReference type="Pfam" id="PF13561">
    <property type="entry name" value="adh_short_C2"/>
    <property type="match status" value="1"/>
</dbReference>
<keyword evidence="6" id="KW-1185">Reference proteome</keyword>
<dbReference type="RefSeq" id="WP_161138879.1">
    <property type="nucleotide sequence ID" value="NZ_SPKJ01000004.1"/>
</dbReference>
<dbReference type="InterPro" id="IPR020904">
    <property type="entry name" value="Sc_DH/Rdtase_CS"/>
</dbReference>
<dbReference type="PROSITE" id="PS00061">
    <property type="entry name" value="ADH_SHORT"/>
    <property type="match status" value="1"/>
</dbReference>
<dbReference type="InterPro" id="IPR036291">
    <property type="entry name" value="NAD(P)-bd_dom_sf"/>
</dbReference>
<dbReference type="GO" id="GO:0016491">
    <property type="term" value="F:oxidoreductase activity"/>
    <property type="evidence" value="ECO:0007669"/>
    <property type="project" value="UniProtKB-KW"/>
</dbReference>
<feature type="domain" description="Ketoreductase" evidence="4">
    <location>
        <begin position="7"/>
        <end position="190"/>
    </location>
</feature>
<evidence type="ECO:0000256" key="2">
    <source>
        <dbReference type="ARBA" id="ARBA00023002"/>
    </source>
</evidence>
<dbReference type="Gene3D" id="3.40.50.720">
    <property type="entry name" value="NAD(P)-binding Rossmann-like Domain"/>
    <property type="match status" value="1"/>
</dbReference>
<protein>
    <submittedName>
        <fullName evidence="5">SDR family oxidoreductase</fullName>
    </submittedName>
</protein>
<evidence type="ECO:0000313" key="6">
    <source>
        <dbReference type="Proteomes" id="UP000773614"/>
    </source>
</evidence>
<keyword evidence="2" id="KW-0560">Oxidoreductase</keyword>
<reference evidence="5" key="1">
    <citation type="submission" date="2019-03" db="EMBL/GenBank/DDBJ databases">
        <title>Afifella sp. nov., isolated from activated sludge.</title>
        <authorList>
            <person name="Li Q."/>
            <person name="Liu Y."/>
        </authorList>
    </citation>
    <scope>NUCLEOTIDE SEQUENCE</scope>
    <source>
        <strain evidence="5">L72</strain>
    </source>
</reference>
<gene>
    <name evidence="5" type="ORF">E4O86_02180</name>
</gene>
<comment type="similarity">
    <text evidence="1">Belongs to the short-chain dehydrogenases/reductases (SDR) family.</text>
</comment>
<dbReference type="Proteomes" id="UP000773614">
    <property type="component" value="Unassembled WGS sequence"/>
</dbReference>
<organism evidence="5 6">
    <name type="scientific">Propylenella binzhouense</name>
    <dbReference type="NCBI Taxonomy" id="2555902"/>
    <lineage>
        <taxon>Bacteria</taxon>
        <taxon>Pseudomonadati</taxon>
        <taxon>Pseudomonadota</taxon>
        <taxon>Alphaproteobacteria</taxon>
        <taxon>Hyphomicrobiales</taxon>
        <taxon>Propylenellaceae</taxon>
        <taxon>Propylenella</taxon>
    </lineage>
</organism>
<dbReference type="SUPFAM" id="SSF51735">
    <property type="entry name" value="NAD(P)-binding Rossmann-fold domains"/>
    <property type="match status" value="1"/>
</dbReference>